<evidence type="ECO:0000256" key="5">
    <source>
        <dbReference type="ARBA" id="ARBA00022906"/>
    </source>
</evidence>
<evidence type="ECO:0000256" key="4">
    <source>
        <dbReference type="ARBA" id="ARBA00022729"/>
    </source>
</evidence>
<dbReference type="SUPFAM" id="SSF53807">
    <property type="entry name" value="Helical backbone' metal receptor"/>
    <property type="match status" value="1"/>
</dbReference>
<feature type="signal peptide" evidence="6">
    <location>
        <begin position="1"/>
        <end position="19"/>
    </location>
</feature>
<evidence type="ECO:0000256" key="1">
    <source>
        <dbReference type="ARBA" id="ARBA00011028"/>
    </source>
</evidence>
<sequence length="286" mass="29213">MLRPGLAVLLLLLAAAAGAAPRVVATVPPAAAVAAAVTDGAASLRLLLPGGQSPHGAALRPSAARALAEADLVVWVGPTLESGLARAVAALPAQRVLTWTALAGVRLRGGEAGPQGVDPHLWLDPANAAVLAQALAERLAALDPAAAERYRARAARFAADLAALEGAMARRLAPLRGRGLVVYHDALGYLTARFGLRVVATVAPDPERLPGARHVGELRARIARGEVACVVREPQFPPRLLARLVAGTRVPVVAVDVVGAGLRPGPEAYRRLLEGVVAGLEGCLGG</sequence>
<evidence type="ECO:0000313" key="7">
    <source>
        <dbReference type="EMBL" id="ROR31987.1"/>
    </source>
</evidence>
<dbReference type="Pfam" id="PF01297">
    <property type="entry name" value="ZnuA"/>
    <property type="match status" value="1"/>
</dbReference>
<dbReference type="AlphaFoldDB" id="A0A3N1Y3X8"/>
<dbReference type="EMBL" id="RJVI01000002">
    <property type="protein sequence ID" value="ROR31987.1"/>
    <property type="molecule type" value="Genomic_DNA"/>
</dbReference>
<dbReference type="InterPro" id="IPR006127">
    <property type="entry name" value="ZnuA-like"/>
</dbReference>
<proteinExistence type="inferred from homology"/>
<dbReference type="InterPro" id="IPR050492">
    <property type="entry name" value="Bact_metal-bind_prot9"/>
</dbReference>
<keyword evidence="4 6" id="KW-0732">Signal</keyword>
<keyword evidence="8" id="KW-1185">Reference proteome</keyword>
<dbReference type="RefSeq" id="WP_123400971.1">
    <property type="nucleotide sequence ID" value="NZ_RJVI01000002.1"/>
</dbReference>
<dbReference type="GO" id="GO:0046872">
    <property type="term" value="F:metal ion binding"/>
    <property type="evidence" value="ECO:0007669"/>
    <property type="project" value="InterPro"/>
</dbReference>
<feature type="chain" id="PRO_5018148546" description="High-affinity zinc uptake system protein ZnuA" evidence="6">
    <location>
        <begin position="20"/>
        <end position="286"/>
    </location>
</feature>
<organism evidence="7 8">
    <name type="scientific">Inmirania thermothiophila</name>
    <dbReference type="NCBI Taxonomy" id="1750597"/>
    <lineage>
        <taxon>Bacteria</taxon>
        <taxon>Pseudomonadati</taxon>
        <taxon>Pseudomonadota</taxon>
        <taxon>Gammaproteobacteria</taxon>
        <taxon>Chromatiales</taxon>
        <taxon>Ectothiorhodospiraceae</taxon>
        <taxon>Inmirania</taxon>
    </lineage>
</organism>
<dbReference type="Proteomes" id="UP000276634">
    <property type="component" value="Unassembled WGS sequence"/>
</dbReference>
<dbReference type="Gene3D" id="3.40.50.1980">
    <property type="entry name" value="Nitrogenase molybdenum iron protein domain"/>
    <property type="match status" value="2"/>
</dbReference>
<keyword evidence="5" id="KW-0406">Ion transport</keyword>
<comment type="similarity">
    <text evidence="1">Belongs to the bacterial solute-binding protein 9 family.</text>
</comment>
<protein>
    <recommendedName>
        <fullName evidence="2">High-affinity zinc uptake system protein ZnuA</fullName>
    </recommendedName>
</protein>
<evidence type="ECO:0000256" key="6">
    <source>
        <dbReference type="SAM" id="SignalP"/>
    </source>
</evidence>
<dbReference type="OrthoDB" id="9793396at2"/>
<gene>
    <name evidence="7" type="ORF">EDC57_1169</name>
</gene>
<keyword evidence="3" id="KW-0813">Transport</keyword>
<accession>A0A3N1Y3X8</accession>
<evidence type="ECO:0000256" key="3">
    <source>
        <dbReference type="ARBA" id="ARBA00022448"/>
    </source>
</evidence>
<reference evidence="7 8" key="1">
    <citation type="submission" date="2018-11" db="EMBL/GenBank/DDBJ databases">
        <title>Genomic Encyclopedia of Type Strains, Phase IV (KMG-IV): sequencing the most valuable type-strain genomes for metagenomic binning, comparative biology and taxonomic classification.</title>
        <authorList>
            <person name="Goeker M."/>
        </authorList>
    </citation>
    <scope>NUCLEOTIDE SEQUENCE [LARGE SCALE GENOMIC DNA]</scope>
    <source>
        <strain evidence="7 8">DSM 100275</strain>
    </source>
</reference>
<keyword evidence="5" id="KW-0862">Zinc</keyword>
<keyword evidence="5" id="KW-0864">Zinc transport</keyword>
<dbReference type="PANTHER" id="PTHR42953:SF3">
    <property type="entry name" value="HIGH-AFFINITY ZINC UPTAKE SYSTEM PROTEIN ZNUA"/>
    <property type="match status" value="1"/>
</dbReference>
<name>A0A3N1Y3X8_9GAMM</name>
<evidence type="ECO:0000256" key="2">
    <source>
        <dbReference type="ARBA" id="ARBA00015915"/>
    </source>
</evidence>
<comment type="caution">
    <text evidence="7">The sequence shown here is derived from an EMBL/GenBank/DDBJ whole genome shotgun (WGS) entry which is preliminary data.</text>
</comment>
<dbReference type="PANTHER" id="PTHR42953">
    <property type="entry name" value="HIGH-AFFINITY ZINC UPTAKE SYSTEM PROTEIN ZNUA-RELATED"/>
    <property type="match status" value="1"/>
</dbReference>
<evidence type="ECO:0000313" key="8">
    <source>
        <dbReference type="Proteomes" id="UP000276634"/>
    </source>
</evidence>
<dbReference type="GO" id="GO:0006829">
    <property type="term" value="P:zinc ion transport"/>
    <property type="evidence" value="ECO:0007669"/>
    <property type="project" value="UniProtKB-KW"/>
</dbReference>